<reference evidence="2" key="1">
    <citation type="journal article" date="2019" name="Int. J. Syst. Evol. Microbiol.">
        <title>The Global Catalogue of Microorganisms (GCM) 10K type strain sequencing project: providing services to taxonomists for standard genome sequencing and annotation.</title>
        <authorList>
            <consortium name="The Broad Institute Genomics Platform"/>
            <consortium name="The Broad Institute Genome Sequencing Center for Infectious Disease"/>
            <person name="Wu L."/>
            <person name="Ma J."/>
        </authorList>
    </citation>
    <scope>NUCLEOTIDE SEQUENCE [LARGE SCALE GENOMIC DNA]</scope>
    <source>
        <strain evidence="2">JCM 16902</strain>
    </source>
</reference>
<comment type="caution">
    <text evidence="1">The sequence shown here is derived from an EMBL/GenBank/DDBJ whole genome shotgun (WGS) entry which is preliminary data.</text>
</comment>
<keyword evidence="2" id="KW-1185">Reference proteome</keyword>
<evidence type="ECO:0000313" key="2">
    <source>
        <dbReference type="Proteomes" id="UP001501074"/>
    </source>
</evidence>
<name>A0ABP6YY49_9ACTN</name>
<gene>
    <name evidence="1" type="ORF">GCM10022223_03260</name>
</gene>
<accession>A0ABP6YY49</accession>
<dbReference type="EMBL" id="BAAAZO010000001">
    <property type="protein sequence ID" value="GAA3591964.1"/>
    <property type="molecule type" value="Genomic_DNA"/>
</dbReference>
<protein>
    <submittedName>
        <fullName evidence="1">Uncharacterized protein</fullName>
    </submittedName>
</protein>
<organism evidence="1 2">
    <name type="scientific">Kineosporia mesophila</name>
    <dbReference type="NCBI Taxonomy" id="566012"/>
    <lineage>
        <taxon>Bacteria</taxon>
        <taxon>Bacillati</taxon>
        <taxon>Actinomycetota</taxon>
        <taxon>Actinomycetes</taxon>
        <taxon>Kineosporiales</taxon>
        <taxon>Kineosporiaceae</taxon>
        <taxon>Kineosporia</taxon>
    </lineage>
</organism>
<dbReference type="Proteomes" id="UP001501074">
    <property type="component" value="Unassembled WGS sequence"/>
</dbReference>
<proteinExistence type="predicted"/>
<sequence>MTFVTLAIGTETVPRRRLPIVPIPGTTSRARPLTGQATFGSPPGTAPWVGTSHSCAVAVRCTATIEDAVAGAVGQVTEAPTARARMMDVLRTVAGMRRLPEYEDEGAAPAVAPSNCQ</sequence>
<evidence type="ECO:0000313" key="1">
    <source>
        <dbReference type="EMBL" id="GAA3591964.1"/>
    </source>
</evidence>